<dbReference type="STRING" id="436010.A0A166V969"/>
<evidence type="ECO:0000313" key="8">
    <source>
        <dbReference type="Proteomes" id="UP000076532"/>
    </source>
</evidence>
<dbReference type="Pfam" id="PF10497">
    <property type="entry name" value="zf-4CXXC_R1"/>
    <property type="match status" value="1"/>
</dbReference>
<organism evidence="7 8">
    <name type="scientific">Athelia psychrophila</name>
    <dbReference type="NCBI Taxonomy" id="1759441"/>
    <lineage>
        <taxon>Eukaryota</taxon>
        <taxon>Fungi</taxon>
        <taxon>Dikarya</taxon>
        <taxon>Basidiomycota</taxon>
        <taxon>Agaricomycotina</taxon>
        <taxon>Agaricomycetes</taxon>
        <taxon>Agaricomycetidae</taxon>
        <taxon>Atheliales</taxon>
        <taxon>Atheliaceae</taxon>
        <taxon>Athelia</taxon>
    </lineage>
</organism>
<dbReference type="EMBL" id="KV417485">
    <property type="protein sequence ID" value="KZP32479.1"/>
    <property type="molecule type" value="Genomic_DNA"/>
</dbReference>
<dbReference type="GO" id="GO:0005634">
    <property type="term" value="C:nucleus"/>
    <property type="evidence" value="ECO:0007669"/>
    <property type="project" value="UniProtKB-SubCell"/>
</dbReference>
<evidence type="ECO:0000256" key="2">
    <source>
        <dbReference type="ARBA" id="ARBA00023015"/>
    </source>
</evidence>
<evidence type="ECO:0000256" key="5">
    <source>
        <dbReference type="SAM" id="MobiDB-lite"/>
    </source>
</evidence>
<sequence length="295" mass="32569">MQASSVPSKRTSSQLSGHAQGMSTSPSTPPSTTTPPGNVQTAPMRTAEKPKVITAKKPRMEDLLRALRMAEQGLQDRDTQRGEVRTVKKPIIQRPARGNSLSAEGPSEMGEPDRDMGSAASSSGKASSSRVRTKRDRGGKQNAVKRTVNRQSTSRDKSTPYCHHCRSRNKHPKMRCEGYRGDRACELTFCRKCINKRYQDIQFKEGTSFICPKCLCCCKCTTCARKNNSIVPHQSEHPATSDSFAANDASATEGYYSKLYHAETGGEIGTAFVASENDPIYFYYKDVPVKKEEVD</sequence>
<evidence type="ECO:0000256" key="1">
    <source>
        <dbReference type="ARBA" id="ARBA00004123"/>
    </source>
</evidence>
<evidence type="ECO:0000256" key="4">
    <source>
        <dbReference type="ARBA" id="ARBA00023242"/>
    </source>
</evidence>
<feature type="region of interest" description="Disordered" evidence="5">
    <location>
        <begin position="1"/>
        <end position="173"/>
    </location>
</feature>
<gene>
    <name evidence="7" type="ORF">FIBSPDRAFT_882351</name>
</gene>
<protein>
    <recommendedName>
        <fullName evidence="6">Zinc-finger domain-containing protein</fullName>
    </recommendedName>
</protein>
<feature type="domain" description="Zinc-finger" evidence="6">
    <location>
        <begin position="159"/>
        <end position="244"/>
    </location>
</feature>
<comment type="subcellular location">
    <subcellularLocation>
        <location evidence="1">Nucleus</location>
    </subcellularLocation>
</comment>
<feature type="compositionally biased region" description="Polar residues" evidence="5">
    <location>
        <begin position="1"/>
        <end position="17"/>
    </location>
</feature>
<evidence type="ECO:0000313" key="7">
    <source>
        <dbReference type="EMBL" id="KZP32479.1"/>
    </source>
</evidence>
<dbReference type="OrthoDB" id="298344at2759"/>
<reference evidence="7 8" key="1">
    <citation type="journal article" date="2016" name="Mol. Biol. Evol.">
        <title>Comparative Genomics of Early-Diverging Mushroom-Forming Fungi Provides Insights into the Origins of Lignocellulose Decay Capabilities.</title>
        <authorList>
            <person name="Nagy L.G."/>
            <person name="Riley R."/>
            <person name="Tritt A."/>
            <person name="Adam C."/>
            <person name="Daum C."/>
            <person name="Floudas D."/>
            <person name="Sun H."/>
            <person name="Yadav J.S."/>
            <person name="Pangilinan J."/>
            <person name="Larsson K.H."/>
            <person name="Matsuura K."/>
            <person name="Barry K."/>
            <person name="Labutti K."/>
            <person name="Kuo R."/>
            <person name="Ohm R.A."/>
            <person name="Bhattacharya S.S."/>
            <person name="Shirouzu T."/>
            <person name="Yoshinaga Y."/>
            <person name="Martin F.M."/>
            <person name="Grigoriev I.V."/>
            <person name="Hibbett D.S."/>
        </authorList>
    </citation>
    <scope>NUCLEOTIDE SEQUENCE [LARGE SCALE GENOMIC DNA]</scope>
    <source>
        <strain evidence="7 8">CBS 109695</strain>
    </source>
</reference>
<feature type="compositionally biased region" description="Basic and acidic residues" evidence="5">
    <location>
        <begin position="74"/>
        <end position="86"/>
    </location>
</feature>
<dbReference type="InterPro" id="IPR018866">
    <property type="entry name" value="Znf-4CXXC_R1"/>
</dbReference>
<keyword evidence="8" id="KW-1185">Reference proteome</keyword>
<name>A0A166V969_9AGAM</name>
<keyword evidence="3" id="KW-0804">Transcription</keyword>
<accession>A0A166V969</accession>
<feature type="compositionally biased region" description="Low complexity" evidence="5">
    <location>
        <begin position="117"/>
        <end position="129"/>
    </location>
</feature>
<keyword evidence="2" id="KW-0805">Transcription regulation</keyword>
<evidence type="ECO:0000256" key="3">
    <source>
        <dbReference type="ARBA" id="ARBA00023163"/>
    </source>
</evidence>
<evidence type="ECO:0000259" key="6">
    <source>
        <dbReference type="Pfam" id="PF10497"/>
    </source>
</evidence>
<feature type="compositionally biased region" description="Basic residues" evidence="5">
    <location>
        <begin position="163"/>
        <end position="173"/>
    </location>
</feature>
<dbReference type="Proteomes" id="UP000076532">
    <property type="component" value="Unassembled WGS sequence"/>
</dbReference>
<proteinExistence type="predicted"/>
<keyword evidence="4" id="KW-0539">Nucleus</keyword>
<dbReference type="AlphaFoldDB" id="A0A166V969"/>